<dbReference type="PANTHER" id="PTHR46599:SF3">
    <property type="entry name" value="PIGGYBAC TRANSPOSABLE ELEMENT-DERIVED PROTEIN 4"/>
    <property type="match status" value="1"/>
</dbReference>
<dbReference type="InterPro" id="IPR029526">
    <property type="entry name" value="PGBD"/>
</dbReference>
<dbReference type="OrthoDB" id="5876240at2759"/>
<proteinExistence type="predicted"/>
<dbReference type="EMBL" id="VTPC01000542">
    <property type="protein sequence ID" value="KAF2905420.1"/>
    <property type="molecule type" value="Genomic_DNA"/>
</dbReference>
<evidence type="ECO:0000259" key="1">
    <source>
        <dbReference type="Pfam" id="PF13843"/>
    </source>
</evidence>
<evidence type="ECO:0000313" key="3">
    <source>
        <dbReference type="Proteomes" id="UP000801492"/>
    </source>
</evidence>
<dbReference type="Proteomes" id="UP000801492">
    <property type="component" value="Unassembled WGS sequence"/>
</dbReference>
<feature type="domain" description="PiggyBac transposable element-derived protein" evidence="1">
    <location>
        <begin position="1"/>
        <end position="62"/>
    </location>
</feature>
<protein>
    <recommendedName>
        <fullName evidence="1">PiggyBac transposable element-derived protein domain-containing protein</fullName>
    </recommendedName>
</protein>
<sequence>MSRNRFQLLLRFIRFANNESKEKSDRLYKVRVVIDLIQDTFSSEYQPGATVSIGESMIPFRGDEIVKPLAIIHYNKGKQGVDISDQLR</sequence>
<accession>A0A8K0DFN2</accession>
<keyword evidence="3" id="KW-1185">Reference proteome</keyword>
<evidence type="ECO:0000313" key="2">
    <source>
        <dbReference type="EMBL" id="KAF2905420.1"/>
    </source>
</evidence>
<dbReference type="Pfam" id="PF13843">
    <property type="entry name" value="DDE_Tnp_1_7"/>
    <property type="match status" value="1"/>
</dbReference>
<gene>
    <name evidence="2" type="ORF">ILUMI_00759</name>
</gene>
<organism evidence="2 3">
    <name type="scientific">Ignelater luminosus</name>
    <name type="common">Cucubano</name>
    <name type="synonym">Pyrophorus luminosus</name>
    <dbReference type="NCBI Taxonomy" id="2038154"/>
    <lineage>
        <taxon>Eukaryota</taxon>
        <taxon>Metazoa</taxon>
        <taxon>Ecdysozoa</taxon>
        <taxon>Arthropoda</taxon>
        <taxon>Hexapoda</taxon>
        <taxon>Insecta</taxon>
        <taxon>Pterygota</taxon>
        <taxon>Neoptera</taxon>
        <taxon>Endopterygota</taxon>
        <taxon>Coleoptera</taxon>
        <taxon>Polyphaga</taxon>
        <taxon>Elateriformia</taxon>
        <taxon>Elateroidea</taxon>
        <taxon>Elateridae</taxon>
        <taxon>Agrypninae</taxon>
        <taxon>Pyrophorini</taxon>
        <taxon>Ignelater</taxon>
    </lineage>
</organism>
<reference evidence="2" key="1">
    <citation type="submission" date="2019-08" db="EMBL/GenBank/DDBJ databases">
        <title>The genome of the North American firefly Photinus pyralis.</title>
        <authorList>
            <consortium name="Photinus pyralis genome working group"/>
            <person name="Fallon T.R."/>
            <person name="Sander Lower S.E."/>
            <person name="Weng J.-K."/>
        </authorList>
    </citation>
    <scope>NUCLEOTIDE SEQUENCE</scope>
    <source>
        <strain evidence="2">TRF0915ILg1</strain>
        <tissue evidence="2">Whole body</tissue>
    </source>
</reference>
<name>A0A8K0DFN2_IGNLU</name>
<dbReference type="AlphaFoldDB" id="A0A8K0DFN2"/>
<dbReference type="PANTHER" id="PTHR46599">
    <property type="entry name" value="PIGGYBAC TRANSPOSABLE ELEMENT-DERIVED PROTEIN 4"/>
    <property type="match status" value="1"/>
</dbReference>
<comment type="caution">
    <text evidence="2">The sequence shown here is derived from an EMBL/GenBank/DDBJ whole genome shotgun (WGS) entry which is preliminary data.</text>
</comment>